<keyword evidence="3" id="KW-1185">Reference proteome</keyword>
<dbReference type="eggNOG" id="COG2839">
    <property type="taxonomic scope" value="Bacteria"/>
</dbReference>
<name>N0E5V4_9MICO</name>
<evidence type="ECO:0008006" key="4">
    <source>
        <dbReference type="Google" id="ProtNLM"/>
    </source>
</evidence>
<gene>
    <name evidence="2" type="ORF">BN10_990005</name>
</gene>
<feature type="transmembrane region" description="Helical" evidence="1">
    <location>
        <begin position="52"/>
        <end position="73"/>
    </location>
</feature>
<accession>N0E5V4</accession>
<feature type="transmembrane region" description="Helical" evidence="1">
    <location>
        <begin position="12"/>
        <end position="45"/>
    </location>
</feature>
<dbReference type="Pfam" id="PF04306">
    <property type="entry name" value="DUF456"/>
    <property type="match status" value="1"/>
</dbReference>
<dbReference type="Proteomes" id="UP000013167">
    <property type="component" value="Unassembled WGS sequence"/>
</dbReference>
<evidence type="ECO:0000256" key="1">
    <source>
        <dbReference type="SAM" id="Phobius"/>
    </source>
</evidence>
<dbReference type="STRING" id="1193181.BN10_990005"/>
<keyword evidence="1" id="KW-0472">Membrane</keyword>
<evidence type="ECO:0000313" key="3">
    <source>
        <dbReference type="Proteomes" id="UP000013167"/>
    </source>
</evidence>
<protein>
    <recommendedName>
        <fullName evidence="4">DUF456 domain-containing protein</fullName>
    </recommendedName>
</protein>
<dbReference type="RefSeq" id="WP_010851356.1">
    <property type="nucleotide sequence ID" value="NZ_HF570956.1"/>
</dbReference>
<keyword evidence="1" id="KW-0812">Transmembrane</keyword>
<feature type="transmembrane region" description="Helical" evidence="1">
    <location>
        <begin position="88"/>
        <end position="121"/>
    </location>
</feature>
<dbReference type="InterPro" id="IPR007403">
    <property type="entry name" value="DUF456"/>
</dbReference>
<dbReference type="EMBL" id="CAIZ01000173">
    <property type="protein sequence ID" value="CCH71530.1"/>
    <property type="molecule type" value="Genomic_DNA"/>
</dbReference>
<proteinExistence type="predicted"/>
<organism evidence="2 3">
    <name type="scientific">Phycicoccus elongatus Lp2</name>
    <dbReference type="NCBI Taxonomy" id="1193181"/>
    <lineage>
        <taxon>Bacteria</taxon>
        <taxon>Bacillati</taxon>
        <taxon>Actinomycetota</taxon>
        <taxon>Actinomycetes</taxon>
        <taxon>Micrococcales</taxon>
        <taxon>Intrasporangiaceae</taxon>
        <taxon>Phycicoccus</taxon>
    </lineage>
</organism>
<feature type="transmembrane region" description="Helical" evidence="1">
    <location>
        <begin position="142"/>
        <end position="164"/>
    </location>
</feature>
<keyword evidence="1" id="KW-1133">Transmembrane helix</keyword>
<evidence type="ECO:0000313" key="2">
    <source>
        <dbReference type="EMBL" id="CCH71530.1"/>
    </source>
</evidence>
<dbReference type="HOGENOM" id="CLU_109297_3_1_11"/>
<comment type="caution">
    <text evidence="2">The sequence shown here is derived from an EMBL/GenBank/DDBJ whole genome shotgun (WGS) entry which is preliminary data.</text>
</comment>
<reference evidence="2 3" key="1">
    <citation type="journal article" date="2013" name="ISME J.">
        <title>A metabolic model for members of the genus Tetrasphaera involved in enhanced biological phosphorus removal.</title>
        <authorList>
            <person name="Kristiansen R."/>
            <person name="Nguyen H.T.T."/>
            <person name="Saunders A.M."/>
            <person name="Nielsen J.L."/>
            <person name="Wimmer R."/>
            <person name="Le V.Q."/>
            <person name="McIlroy S.J."/>
            <person name="Petrovski S."/>
            <person name="Seviour R.J."/>
            <person name="Calteau A."/>
            <person name="Nielsen K.L."/>
            <person name="Nielsen P.H."/>
        </authorList>
    </citation>
    <scope>NUCLEOTIDE SEQUENCE [LARGE SCALE GENOMIC DNA]</scope>
    <source>
        <strain evidence="2 3">Lp2</strain>
    </source>
</reference>
<sequence length="165" mass="17303">MSGFLPEGTTTWVPGLIILIGMLGIVVPVLPGLLLTLLGVLIWAIDMPGTTPWVIFGLCCVWFAAGLAGQYLIPGKRLKADGVRTGSLVIAALCGIAGMFLIPVVGFFVGFVLGLFVLAYLPQRDGAVAWRRTKAALKAIMTSIGIELIAAVLIAVTWVVGVVIT</sequence>
<dbReference type="AlphaFoldDB" id="N0E5V4"/>